<name>A0A1B1MZ05_9BACL</name>
<comment type="similarity">
    <text evidence="2">Belongs to the GTP cyclohydrolase IV family.</text>
</comment>
<dbReference type="EC" id="3.5.4.16" evidence="2"/>
<reference evidence="3 4" key="1">
    <citation type="submission" date="2016-01" db="EMBL/GenBank/DDBJ databases">
        <title>Complete Genome Sequence of Paenibacillus yonginensis DCY84, a novel Plant Growth-Promoting Bacteria with Elicitation of Induced Systemic Resistance.</title>
        <authorList>
            <person name="Kim Y.J."/>
            <person name="Yang D.C."/>
            <person name="Sukweenadhi J."/>
        </authorList>
    </citation>
    <scope>NUCLEOTIDE SEQUENCE [LARGE SCALE GENOMIC DNA]</scope>
    <source>
        <strain evidence="3 4">DCY84</strain>
    </source>
</reference>
<dbReference type="AlphaFoldDB" id="A0A1B1MZ05"/>
<feature type="site" description="May be catalytically important" evidence="2">
    <location>
        <position position="185"/>
    </location>
</feature>
<dbReference type="OrthoDB" id="9774824at2"/>
<dbReference type="KEGG" id="pyg:AWM70_07250"/>
<dbReference type="InterPro" id="IPR003801">
    <property type="entry name" value="GTP_cyclohydrolase_FolE2/MptA"/>
</dbReference>
<dbReference type="InterPro" id="IPR022838">
    <property type="entry name" value="GTP_cyclohydrolase_FolE2"/>
</dbReference>
<dbReference type="RefSeq" id="WP_068695041.1">
    <property type="nucleotide sequence ID" value="NZ_CP014167.1"/>
</dbReference>
<comment type="catalytic activity">
    <reaction evidence="2">
        <text>GTP + H2O = 7,8-dihydroneopterin 3'-triphosphate + formate + H(+)</text>
        <dbReference type="Rhea" id="RHEA:17473"/>
        <dbReference type="ChEBI" id="CHEBI:15377"/>
        <dbReference type="ChEBI" id="CHEBI:15378"/>
        <dbReference type="ChEBI" id="CHEBI:15740"/>
        <dbReference type="ChEBI" id="CHEBI:37565"/>
        <dbReference type="ChEBI" id="CHEBI:58462"/>
        <dbReference type="EC" id="3.5.4.16"/>
    </reaction>
</comment>
<gene>
    <name evidence="2" type="primary">folE2</name>
    <name evidence="3" type="ORF">AWM70_07250</name>
</gene>
<dbReference type="STRING" id="1462996.AWM70_07250"/>
<dbReference type="UniPathway" id="UPA00848">
    <property type="reaction ID" value="UER00151"/>
</dbReference>
<keyword evidence="4" id="KW-1185">Reference proteome</keyword>
<protein>
    <recommendedName>
        <fullName evidence="2">GTP cyclohydrolase FolE2</fullName>
        <ecNumber evidence="2">3.5.4.16</ecNumber>
    </recommendedName>
</protein>
<organism evidence="3 4">
    <name type="scientific">Paenibacillus yonginensis</name>
    <dbReference type="NCBI Taxonomy" id="1462996"/>
    <lineage>
        <taxon>Bacteria</taxon>
        <taxon>Bacillati</taxon>
        <taxon>Bacillota</taxon>
        <taxon>Bacilli</taxon>
        <taxon>Bacillales</taxon>
        <taxon>Paenibacillaceae</taxon>
        <taxon>Paenibacillus</taxon>
    </lineage>
</organism>
<dbReference type="Proteomes" id="UP000092573">
    <property type="component" value="Chromosome"/>
</dbReference>
<evidence type="ECO:0000256" key="2">
    <source>
        <dbReference type="HAMAP-Rule" id="MF_01527"/>
    </source>
</evidence>
<dbReference type="GO" id="GO:0046654">
    <property type="term" value="P:tetrahydrofolate biosynthetic process"/>
    <property type="evidence" value="ECO:0007669"/>
    <property type="project" value="UniProtKB-UniRule"/>
</dbReference>
<proteinExistence type="inferred from homology"/>
<evidence type="ECO:0000313" key="4">
    <source>
        <dbReference type="Proteomes" id="UP000092573"/>
    </source>
</evidence>
<dbReference type="Pfam" id="PF02649">
    <property type="entry name" value="GCHY-1"/>
    <property type="match status" value="1"/>
</dbReference>
<dbReference type="EMBL" id="CP014167">
    <property type="protein sequence ID" value="ANS74401.1"/>
    <property type="molecule type" value="Genomic_DNA"/>
</dbReference>
<dbReference type="PANTHER" id="PTHR36445:SF1">
    <property type="entry name" value="GTP CYCLOHYDROLASE MPTA"/>
    <property type="match status" value="1"/>
</dbReference>
<dbReference type="NCBIfam" id="NF010200">
    <property type="entry name" value="PRK13674.1-1"/>
    <property type="match status" value="1"/>
</dbReference>
<dbReference type="GO" id="GO:0003934">
    <property type="term" value="F:GTP cyclohydrolase I activity"/>
    <property type="evidence" value="ECO:0007669"/>
    <property type="project" value="UniProtKB-UniRule"/>
</dbReference>
<evidence type="ECO:0000313" key="3">
    <source>
        <dbReference type="EMBL" id="ANS74401.1"/>
    </source>
</evidence>
<comment type="function">
    <text evidence="2">Converts GTP to 7,8-dihydroneopterin triphosphate.</text>
</comment>
<dbReference type="HAMAP" id="MF_01527_B">
    <property type="entry name" value="GTP_cyclohydrol_B"/>
    <property type="match status" value="1"/>
</dbReference>
<sequence length="307" mass="35031">MKSYAAQPFPSKEERLIRFGSVPPIPGNKPTTKEEMPDLQNRSHDYLFNINQVGICKVRHPIKIRSELMPDLQTTVAELTLTTSLQRESKGINMSRLTELLERYRRENWEADFEGLQRLATEMAEYMGQTQAEIELEFPWFYERSSPVLGMTGLNHSQASMKVIYNQGNPLEFVLKLQTAVTTLCPCSKEISEYSAHNQRGNVTVTVELDETSLPQGDWKTLLLDAIESNASSPLHPVLKRPDEKAVTERAYENPRFVEDMARLVAADLYEMDFMKAFKVECRNEESIHLHDALAVISFDKTTEAAL</sequence>
<keyword evidence="1 2" id="KW-0378">Hydrolase</keyword>
<dbReference type="Gene3D" id="3.10.270.10">
    <property type="entry name" value="Urate Oxidase"/>
    <property type="match status" value="1"/>
</dbReference>
<comment type="pathway">
    <text evidence="2">Cofactor biosynthesis; 7,8-dihydroneopterin triphosphate biosynthesis; 7,8-dihydroneopterin triphosphate from GTP: step 1/1.</text>
</comment>
<accession>A0A1B1MZ05</accession>
<dbReference type="PANTHER" id="PTHR36445">
    <property type="entry name" value="GTP CYCLOHYDROLASE MPTA"/>
    <property type="match status" value="1"/>
</dbReference>
<evidence type="ECO:0000256" key="1">
    <source>
        <dbReference type="ARBA" id="ARBA00022801"/>
    </source>
</evidence>